<comment type="caution">
    <text evidence="2">The sequence shown here is derived from an EMBL/GenBank/DDBJ whole genome shotgun (WGS) entry which is preliminary data.</text>
</comment>
<dbReference type="RefSeq" id="WP_343921997.1">
    <property type="nucleotide sequence ID" value="NZ_BAAAIR010000006.1"/>
</dbReference>
<evidence type="ECO:0008006" key="4">
    <source>
        <dbReference type="Google" id="ProtNLM"/>
    </source>
</evidence>
<keyword evidence="3" id="KW-1185">Reference proteome</keyword>
<gene>
    <name evidence="2" type="ORF">ACFPK8_09520</name>
</gene>
<dbReference type="GeneID" id="303295722"/>
<evidence type="ECO:0000313" key="2">
    <source>
        <dbReference type="EMBL" id="MFC5297746.1"/>
    </source>
</evidence>
<feature type="region of interest" description="Disordered" evidence="1">
    <location>
        <begin position="51"/>
        <end position="86"/>
    </location>
</feature>
<reference evidence="3" key="1">
    <citation type="journal article" date="2019" name="Int. J. Syst. Evol. Microbiol.">
        <title>The Global Catalogue of Microorganisms (GCM) 10K type strain sequencing project: providing services to taxonomists for standard genome sequencing and annotation.</title>
        <authorList>
            <consortium name="The Broad Institute Genomics Platform"/>
            <consortium name="The Broad Institute Genome Sequencing Center for Infectious Disease"/>
            <person name="Wu L."/>
            <person name="Ma J."/>
        </authorList>
    </citation>
    <scope>NUCLEOTIDE SEQUENCE [LARGE SCALE GENOMIC DNA]</scope>
    <source>
        <strain evidence="3">CGMCC 1.16455</strain>
    </source>
</reference>
<evidence type="ECO:0000313" key="3">
    <source>
        <dbReference type="Proteomes" id="UP001595937"/>
    </source>
</evidence>
<organism evidence="2 3">
    <name type="scientific">Brachybacterium tyrofermentans</name>
    <dbReference type="NCBI Taxonomy" id="47848"/>
    <lineage>
        <taxon>Bacteria</taxon>
        <taxon>Bacillati</taxon>
        <taxon>Actinomycetota</taxon>
        <taxon>Actinomycetes</taxon>
        <taxon>Micrococcales</taxon>
        <taxon>Dermabacteraceae</taxon>
        <taxon>Brachybacterium</taxon>
    </lineage>
</organism>
<sequence length="241" mass="25257">MKAAGGEFSPSVAPRATITLDRGVGGISRIGEFGVIDGFDEFDEMTIHDLIDSSAPDGPAAQRIGDPDGARRERRARMSTAPTASPATLPEQHEIYDWVRGLLTGVTDAVLDEQPELGGFVDRRPQRDRSSGETWRGTGTLCHVSALLASSGAPDLSGDSARDLLAAADRAALARGLRRRSESESQGISGATWRTGRGDLLEVIVGVQVAVRVISAPFLAAAASPVVVSTSPTTRPSRSVG</sequence>
<accession>A0ABW0FFQ3</accession>
<proteinExistence type="predicted"/>
<name>A0ABW0FFQ3_9MICO</name>
<dbReference type="EMBL" id="JBHSLN010000022">
    <property type="protein sequence ID" value="MFC5297746.1"/>
    <property type="molecule type" value="Genomic_DNA"/>
</dbReference>
<evidence type="ECO:0000256" key="1">
    <source>
        <dbReference type="SAM" id="MobiDB-lite"/>
    </source>
</evidence>
<protein>
    <recommendedName>
        <fullName evidence="4">DUF222 domain-containing protein</fullName>
    </recommendedName>
</protein>
<dbReference type="Proteomes" id="UP001595937">
    <property type="component" value="Unassembled WGS sequence"/>
</dbReference>